<accession>A0AAE9BX99</accession>
<evidence type="ECO:0000313" key="3">
    <source>
        <dbReference type="Proteomes" id="UP000827376"/>
    </source>
</evidence>
<proteinExistence type="predicted"/>
<organism evidence="2 3">
    <name type="scientific">Haloarcula virus HJTV-2</name>
    <dbReference type="NCBI Taxonomy" id="2877986"/>
    <lineage>
        <taxon>Viruses</taxon>
        <taxon>Duplodnaviria</taxon>
        <taxon>Heunggongvirae</taxon>
        <taxon>Uroviricota</taxon>
        <taxon>Caudoviricetes</taxon>
        <taxon>Thumleimavirales</taxon>
        <taxon>Hafunaviridae</taxon>
        <taxon>Haloferacalesvirus</taxon>
        <taxon>Haloferacalesvirus thailandense</taxon>
        <taxon>Haloferacalesvirus HJTV2</taxon>
    </lineage>
</organism>
<keyword evidence="3" id="KW-1185">Reference proteome</keyword>
<feature type="region of interest" description="Disordered" evidence="1">
    <location>
        <begin position="1"/>
        <end position="21"/>
    </location>
</feature>
<dbReference type="EMBL" id="MZ334513">
    <property type="protein sequence ID" value="UBF21728.1"/>
    <property type="molecule type" value="Genomic_DNA"/>
</dbReference>
<gene>
    <name evidence="2" type="ORF">HJTV-2_gp108</name>
</gene>
<evidence type="ECO:0000313" key="2">
    <source>
        <dbReference type="EMBL" id="UBF21728.1"/>
    </source>
</evidence>
<reference evidence="2 3" key="1">
    <citation type="submission" date="2021-05" db="EMBL/GenBank/DDBJ databases">
        <title>Diversity, taxonomy and evolution of archaeal viruses of the class Caudoviricetes.</title>
        <authorList>
            <person name="Liu Y."/>
            <person name="Demina T.A."/>
            <person name="Roux S."/>
            <person name="Aiewsakun P."/>
            <person name="Kazlauskas D."/>
            <person name="Simmonds P."/>
            <person name="Prangishvili D."/>
            <person name="Oksanen H.M."/>
            <person name="Krupovic M."/>
        </authorList>
    </citation>
    <scope>NUCLEOTIDE SEQUENCE [LARGE SCALE GENOMIC DNA]</scope>
    <source>
        <strain evidence="2">HJTV-2/27</strain>
    </source>
</reference>
<protein>
    <submittedName>
        <fullName evidence="2">Uncharacterized protein</fullName>
    </submittedName>
</protein>
<name>A0AAE9BX99_9CAUD</name>
<sequence length="49" mass="5309">MSRSERTGVEPEAISFGMSSRIVTPDSPLSYLLDGGKRGDESDEHGIIK</sequence>
<dbReference type="Proteomes" id="UP000827376">
    <property type="component" value="Segment"/>
</dbReference>
<evidence type="ECO:0000256" key="1">
    <source>
        <dbReference type="SAM" id="MobiDB-lite"/>
    </source>
</evidence>